<reference evidence="13 14" key="1">
    <citation type="submission" date="2023-03" db="EMBL/GenBank/DDBJ databases">
        <title>Bacillus Genome Sequencing.</title>
        <authorList>
            <person name="Dunlap C."/>
        </authorList>
    </citation>
    <scope>NUCLEOTIDE SEQUENCE [LARGE SCALE GENOMIC DNA]</scope>
    <source>
        <strain evidence="13 14">B-23453</strain>
    </source>
</reference>
<keyword evidence="7" id="KW-0961">Cell wall biogenesis/degradation</keyword>
<comment type="similarity">
    <text evidence="2">Belongs to the FemABX family.</text>
</comment>
<evidence type="ECO:0000256" key="6">
    <source>
        <dbReference type="ARBA" id="ARBA00023315"/>
    </source>
</evidence>
<evidence type="ECO:0000256" key="5">
    <source>
        <dbReference type="ARBA" id="ARBA00022984"/>
    </source>
</evidence>
<evidence type="ECO:0000256" key="2">
    <source>
        <dbReference type="ARBA" id="ARBA00009943"/>
    </source>
</evidence>
<keyword evidence="3" id="KW-0808">Transferase</keyword>
<dbReference type="Proteomes" id="UP001341444">
    <property type="component" value="Unassembled WGS sequence"/>
</dbReference>
<name>A0ABU6MKJ6_9BACI</name>
<dbReference type="EMBL" id="JARMAB010000030">
    <property type="protein sequence ID" value="MED1205201.1"/>
    <property type="molecule type" value="Genomic_DNA"/>
</dbReference>
<evidence type="ECO:0000256" key="8">
    <source>
        <dbReference type="ARBA" id="ARBA00039074"/>
    </source>
</evidence>
<keyword evidence="6" id="KW-0012">Acyltransferase</keyword>
<dbReference type="EC" id="2.3.2.16" evidence="8"/>
<dbReference type="InterPro" id="IPR016181">
    <property type="entry name" value="Acyl_CoA_acyltransferase"/>
</dbReference>
<dbReference type="PANTHER" id="PTHR36174">
    <property type="entry name" value="LIPID II:GLYCINE GLYCYLTRANSFERASE"/>
    <property type="match status" value="1"/>
</dbReference>
<comment type="caution">
    <text evidence="13">The sequence shown here is derived from an EMBL/GenBank/DDBJ whole genome shotgun (WGS) entry which is preliminary data.</text>
</comment>
<comment type="subcellular location">
    <subcellularLocation>
        <location evidence="1">Cytoplasm</location>
    </subcellularLocation>
</comment>
<organism evidence="13 14">
    <name type="scientific">Heyndrickxia acidicola</name>
    <dbReference type="NCBI Taxonomy" id="209389"/>
    <lineage>
        <taxon>Bacteria</taxon>
        <taxon>Bacillati</taxon>
        <taxon>Bacillota</taxon>
        <taxon>Bacilli</taxon>
        <taxon>Bacillales</taxon>
        <taxon>Bacillaceae</taxon>
        <taxon>Heyndrickxia</taxon>
    </lineage>
</organism>
<proteinExistence type="inferred from homology"/>
<dbReference type="RefSeq" id="WP_083952976.1">
    <property type="nucleotide sequence ID" value="NZ_JARMAB010000030.1"/>
</dbReference>
<keyword evidence="4" id="KW-0133">Cell shape</keyword>
<dbReference type="InterPro" id="IPR038740">
    <property type="entry name" value="BioF2-like_GNAT_dom"/>
</dbReference>
<evidence type="ECO:0000256" key="1">
    <source>
        <dbReference type="ARBA" id="ARBA00004496"/>
    </source>
</evidence>
<evidence type="ECO:0000313" key="13">
    <source>
        <dbReference type="EMBL" id="MED1205201.1"/>
    </source>
</evidence>
<keyword evidence="5" id="KW-0573">Peptidoglycan synthesis</keyword>
<evidence type="ECO:0000256" key="9">
    <source>
        <dbReference type="ARBA" id="ARBA00040679"/>
    </source>
</evidence>
<sequence length="352" mass="41979">MRTFKIIEDHTEWKKILEFFPSIDCYYSFEYGQLFAEMEDGVLLGAYFEEEQSKIFYPVIKRKISSAKEEIFDIVTPYGYGGPFIQGQKGSVTRFCQMFNEYCKKNNIITETIRFHPLYQNYQYFVHDMEVDYIRQTTAVDLSRSIEEIRSNYSTMNKRNIHKASEHHLTCSVVEKSNDNIRVFMDLYKETMDRNGANSFYYFNESYFNNQLKDNEFCKTYLLFAKKDRDVLAGVLVFIGKEYAHYHLGASKTEYLHLKPNNLLFDFMIEFCKQKNTKLLHLGGGYKELDGLFKFKTSFTNNNCFLYFMGKKIHDQSRYRSLIESIQEDFILNHDYFPLYRGIQERKLNALR</sequence>
<dbReference type="Gene3D" id="3.40.630.30">
    <property type="match status" value="1"/>
</dbReference>
<evidence type="ECO:0000256" key="7">
    <source>
        <dbReference type="ARBA" id="ARBA00023316"/>
    </source>
</evidence>
<dbReference type="InterPro" id="IPR003447">
    <property type="entry name" value="FEMABX"/>
</dbReference>
<protein>
    <recommendedName>
        <fullName evidence="9">Lipid II:glycine glycyltransferase</fullName>
        <ecNumber evidence="8">2.3.2.16</ecNumber>
    </recommendedName>
    <alternativeName>
        <fullName evidence="10">Factor essential for expression of methicillin resistance X</fullName>
    </alternativeName>
</protein>
<evidence type="ECO:0000256" key="10">
    <source>
        <dbReference type="ARBA" id="ARBA00042933"/>
    </source>
</evidence>
<comment type="catalytic activity">
    <reaction evidence="11">
        <text>beta-D-GlcNAc-(1-&gt;4)-Mur2Ac(oyl-L-Ala-D-isoglutaminyl-L-Lys-D-Ala-D-Ala)-di-trans,octa-cis-undecaprenyl diphosphate + glycyl-tRNA(Gly) = beta-D-GlcNAc-(1-&gt;4)-Mur2Ac(oyl-L-Ala-D-isoglutaminyl-L-Lys-(N(6)-Gly)-D-Ala-D-Ala)-di-trans,octa-cis-undecaprenyl diphosphate + tRNA(Gly) + H(+)</text>
        <dbReference type="Rhea" id="RHEA:30435"/>
        <dbReference type="Rhea" id="RHEA-COMP:9664"/>
        <dbReference type="Rhea" id="RHEA-COMP:9683"/>
        <dbReference type="ChEBI" id="CHEBI:15378"/>
        <dbReference type="ChEBI" id="CHEBI:62233"/>
        <dbReference type="ChEBI" id="CHEBI:62234"/>
        <dbReference type="ChEBI" id="CHEBI:78442"/>
        <dbReference type="ChEBI" id="CHEBI:78522"/>
        <dbReference type="EC" id="2.3.2.16"/>
    </reaction>
</comment>
<dbReference type="Pfam" id="PF13480">
    <property type="entry name" value="Acetyltransf_6"/>
    <property type="match status" value="1"/>
</dbReference>
<evidence type="ECO:0000256" key="4">
    <source>
        <dbReference type="ARBA" id="ARBA00022960"/>
    </source>
</evidence>
<dbReference type="InterPro" id="IPR050644">
    <property type="entry name" value="PG_Glycine_Bridge_Synth"/>
</dbReference>
<evidence type="ECO:0000256" key="3">
    <source>
        <dbReference type="ARBA" id="ARBA00022679"/>
    </source>
</evidence>
<evidence type="ECO:0000259" key="12">
    <source>
        <dbReference type="Pfam" id="PF13480"/>
    </source>
</evidence>
<evidence type="ECO:0000313" key="14">
    <source>
        <dbReference type="Proteomes" id="UP001341444"/>
    </source>
</evidence>
<gene>
    <name evidence="13" type="ORF">P4T90_19310</name>
</gene>
<dbReference type="PANTHER" id="PTHR36174:SF1">
    <property type="entry name" value="LIPID II:GLYCINE GLYCYLTRANSFERASE"/>
    <property type="match status" value="1"/>
</dbReference>
<dbReference type="SUPFAM" id="SSF55729">
    <property type="entry name" value="Acyl-CoA N-acyltransferases (Nat)"/>
    <property type="match status" value="1"/>
</dbReference>
<keyword evidence="14" id="KW-1185">Reference proteome</keyword>
<accession>A0ABU6MKJ6</accession>
<dbReference type="PROSITE" id="PS51191">
    <property type="entry name" value="FEMABX"/>
    <property type="match status" value="1"/>
</dbReference>
<feature type="domain" description="BioF2-like acetyltransferase" evidence="12">
    <location>
        <begin position="158"/>
        <end position="287"/>
    </location>
</feature>
<evidence type="ECO:0000256" key="11">
    <source>
        <dbReference type="ARBA" id="ARBA00048654"/>
    </source>
</evidence>